<dbReference type="Proteomes" id="UP000275846">
    <property type="component" value="Unassembled WGS sequence"/>
</dbReference>
<evidence type="ECO:0000313" key="4">
    <source>
        <dbReference type="WBParaSite" id="SSLN_0000676501-mRNA-1"/>
    </source>
</evidence>
<keyword evidence="1" id="KW-0812">Transmembrane</keyword>
<keyword evidence="1" id="KW-1133">Transmembrane helix</keyword>
<reference evidence="4" key="1">
    <citation type="submission" date="2016-06" db="UniProtKB">
        <authorList>
            <consortium name="WormBaseParasite"/>
        </authorList>
    </citation>
    <scope>IDENTIFICATION</scope>
</reference>
<feature type="transmembrane region" description="Helical" evidence="1">
    <location>
        <begin position="137"/>
        <end position="154"/>
    </location>
</feature>
<dbReference type="EMBL" id="UYSU01033746">
    <property type="protein sequence ID" value="VDL92944.1"/>
    <property type="molecule type" value="Genomic_DNA"/>
</dbReference>
<protein>
    <submittedName>
        <fullName evidence="4">Transmembrane protein</fullName>
    </submittedName>
</protein>
<keyword evidence="1" id="KW-0472">Membrane</keyword>
<gene>
    <name evidence="2" type="ORF">SSLN_LOCUS6559</name>
</gene>
<organism evidence="4">
    <name type="scientific">Schistocephalus solidus</name>
    <name type="common">Tapeworm</name>
    <dbReference type="NCBI Taxonomy" id="70667"/>
    <lineage>
        <taxon>Eukaryota</taxon>
        <taxon>Metazoa</taxon>
        <taxon>Spiralia</taxon>
        <taxon>Lophotrochozoa</taxon>
        <taxon>Platyhelminthes</taxon>
        <taxon>Cestoda</taxon>
        <taxon>Eucestoda</taxon>
        <taxon>Diphyllobothriidea</taxon>
        <taxon>Diphyllobothriidae</taxon>
        <taxon>Schistocephalus</taxon>
    </lineage>
</organism>
<accession>A0A183SQR1</accession>
<dbReference type="AlphaFoldDB" id="A0A183SQR1"/>
<dbReference type="WBParaSite" id="SSLN_0000676501-mRNA-1">
    <property type="protein sequence ID" value="SSLN_0000676501-mRNA-1"/>
    <property type="gene ID" value="SSLN_0000676501"/>
</dbReference>
<evidence type="ECO:0000256" key="1">
    <source>
        <dbReference type="SAM" id="Phobius"/>
    </source>
</evidence>
<evidence type="ECO:0000313" key="2">
    <source>
        <dbReference type="EMBL" id="VDL92944.1"/>
    </source>
</evidence>
<reference evidence="2 3" key="2">
    <citation type="submission" date="2018-11" db="EMBL/GenBank/DDBJ databases">
        <authorList>
            <consortium name="Pathogen Informatics"/>
        </authorList>
    </citation>
    <scope>NUCLEOTIDE SEQUENCE [LARGE SCALE GENOMIC DNA]</scope>
    <source>
        <strain evidence="2 3">NST_G2</strain>
    </source>
</reference>
<evidence type="ECO:0000313" key="3">
    <source>
        <dbReference type="Proteomes" id="UP000275846"/>
    </source>
</evidence>
<proteinExistence type="predicted"/>
<keyword evidence="3" id="KW-1185">Reference proteome</keyword>
<sequence length="157" mass="17356">MPLPFRTFRCHQGCEGNTYSRRRAGADRCTKLLKLYASRVFGQKYPSACVNFLVLARARARARTKPPPALLRLHSRSAGLETGPSLGFPLTTGAADTQECDACVMASFYSLRVSTPAHAAKRQEIEKRKPRHSSTHLSLLLLLLLLLLLPPVLLSSQ</sequence>
<name>A0A183SQR1_SCHSO</name>